<reference evidence="3 4" key="1">
    <citation type="submission" date="2024-04" db="EMBL/GenBank/DDBJ databases">
        <title>Symmetric and asymmetric DNA N6-adenine methylation regulates different biological responses in Mucorales.</title>
        <authorList>
            <consortium name="Lawrence Berkeley National Laboratory"/>
            <person name="Lax C."/>
            <person name="Mondo S.J."/>
            <person name="Osorio-Concepcion M."/>
            <person name="Muszewska A."/>
            <person name="Corrochano-Luque M."/>
            <person name="Gutierrez G."/>
            <person name="Riley R."/>
            <person name="Lipzen A."/>
            <person name="Guo J."/>
            <person name="Hundley H."/>
            <person name="Amirebrahimi M."/>
            <person name="Ng V."/>
            <person name="Lorenzo-Gutierrez D."/>
            <person name="Binder U."/>
            <person name="Yang J."/>
            <person name="Song Y."/>
            <person name="Canovas D."/>
            <person name="Navarro E."/>
            <person name="Freitag M."/>
            <person name="Gabaldon T."/>
            <person name="Grigoriev I.V."/>
            <person name="Corrochano L.M."/>
            <person name="Nicolas F.E."/>
            <person name="Garre V."/>
        </authorList>
    </citation>
    <scope>NUCLEOTIDE SEQUENCE [LARGE SCALE GENOMIC DNA]</scope>
    <source>
        <strain evidence="3 4">L51</strain>
    </source>
</reference>
<evidence type="ECO:0000313" key="4">
    <source>
        <dbReference type="Proteomes" id="UP001448207"/>
    </source>
</evidence>
<keyword evidence="1" id="KW-1133">Transmembrane helix</keyword>
<dbReference type="Pfam" id="PF12955">
    <property type="entry name" value="Vps3844_C"/>
    <property type="match status" value="1"/>
</dbReference>
<evidence type="ECO:0000256" key="1">
    <source>
        <dbReference type="SAM" id="Phobius"/>
    </source>
</evidence>
<accession>A0ABR3BFM8</accession>
<dbReference type="PANTHER" id="PTHR36853">
    <property type="entry name" value="EXPRESSED PROTEIN"/>
    <property type="match status" value="1"/>
</dbReference>
<dbReference type="PROSITE" id="PS00022">
    <property type="entry name" value="EGF_1"/>
    <property type="match status" value="1"/>
</dbReference>
<organism evidence="3 4">
    <name type="scientific">Phycomyces blakesleeanus</name>
    <dbReference type="NCBI Taxonomy" id="4837"/>
    <lineage>
        <taxon>Eukaryota</taxon>
        <taxon>Fungi</taxon>
        <taxon>Fungi incertae sedis</taxon>
        <taxon>Mucoromycota</taxon>
        <taxon>Mucoromycotina</taxon>
        <taxon>Mucoromycetes</taxon>
        <taxon>Mucorales</taxon>
        <taxon>Phycomycetaceae</taxon>
        <taxon>Phycomyces</taxon>
    </lineage>
</organism>
<gene>
    <name evidence="3" type="ORF">J3Q64DRAFT_1017272</name>
</gene>
<keyword evidence="4" id="KW-1185">Reference proteome</keyword>
<dbReference type="InterPro" id="IPR000742">
    <property type="entry name" value="EGF"/>
</dbReference>
<name>A0ABR3BFM8_PHYBL</name>
<feature type="domain" description="EGF-like" evidence="2">
    <location>
        <begin position="237"/>
        <end position="248"/>
    </location>
</feature>
<sequence length="300" mass="33094">MPKLKYLFDLYIFIYLFKTVLLPDYNPAFYVTDNTAEDYAALAEDIALNTQERSGHGFVMHAYTLPKTIEEASEIVSSFKQNYPGVDASVFDMTLEADNAFITEMEQSRDAMKIFTTAKEGSEQRGTDFVSIKMTGLQTLLHAYGANSDKYIQGQHAVRLLLEENLIPTFQKAYLNNKEGVLATVVLSPAIANRFNKRDLPDTDATCYTTLSDCEEGTGDCSGHGLCGIVSDSCYACQCKASFLGESCEFVDSTSDFQLLFWTGVSLIILTSGVLVFIYNSGNIDNGGILMGTQSLPKQD</sequence>
<dbReference type="EMBL" id="JBCLYO010000001">
    <property type="protein sequence ID" value="KAL0096355.1"/>
    <property type="molecule type" value="Genomic_DNA"/>
</dbReference>
<evidence type="ECO:0000313" key="3">
    <source>
        <dbReference type="EMBL" id="KAL0096355.1"/>
    </source>
</evidence>
<protein>
    <recommendedName>
        <fullName evidence="2">EGF-like domain-containing protein</fullName>
    </recommendedName>
</protein>
<dbReference type="InterPro" id="IPR053065">
    <property type="entry name" value="Archenteron_Induction-Rel"/>
</dbReference>
<dbReference type="PANTHER" id="PTHR36853:SF1">
    <property type="entry name" value="DUF3844 DOMAIN-CONTAINING PROTEIN"/>
    <property type="match status" value="1"/>
</dbReference>
<keyword evidence="1" id="KW-0812">Transmembrane</keyword>
<feature type="transmembrane region" description="Helical" evidence="1">
    <location>
        <begin position="259"/>
        <end position="279"/>
    </location>
</feature>
<dbReference type="Proteomes" id="UP001448207">
    <property type="component" value="Unassembled WGS sequence"/>
</dbReference>
<comment type="caution">
    <text evidence="3">The sequence shown here is derived from an EMBL/GenBank/DDBJ whole genome shotgun (WGS) entry which is preliminary data.</text>
</comment>
<dbReference type="InterPro" id="IPR024382">
    <property type="entry name" value="Vps3844_C"/>
</dbReference>
<evidence type="ECO:0000259" key="2">
    <source>
        <dbReference type="PROSITE" id="PS00022"/>
    </source>
</evidence>
<keyword evidence="1" id="KW-0472">Membrane</keyword>
<proteinExistence type="predicted"/>